<accession>A0A8K0R807</accession>
<evidence type="ECO:0000313" key="3">
    <source>
        <dbReference type="Proteomes" id="UP000813461"/>
    </source>
</evidence>
<evidence type="ECO:0000256" key="1">
    <source>
        <dbReference type="SAM" id="MobiDB-lite"/>
    </source>
</evidence>
<dbReference type="EMBL" id="JAGMVJ010000008">
    <property type="protein sequence ID" value="KAH7088487.1"/>
    <property type="molecule type" value="Genomic_DNA"/>
</dbReference>
<reference evidence="2" key="1">
    <citation type="journal article" date="2021" name="Nat. Commun.">
        <title>Genetic determinants of endophytism in the Arabidopsis root mycobiome.</title>
        <authorList>
            <person name="Mesny F."/>
            <person name="Miyauchi S."/>
            <person name="Thiergart T."/>
            <person name="Pickel B."/>
            <person name="Atanasova L."/>
            <person name="Karlsson M."/>
            <person name="Huettel B."/>
            <person name="Barry K.W."/>
            <person name="Haridas S."/>
            <person name="Chen C."/>
            <person name="Bauer D."/>
            <person name="Andreopoulos W."/>
            <person name="Pangilinan J."/>
            <person name="LaButti K."/>
            <person name="Riley R."/>
            <person name="Lipzen A."/>
            <person name="Clum A."/>
            <person name="Drula E."/>
            <person name="Henrissat B."/>
            <person name="Kohler A."/>
            <person name="Grigoriev I.V."/>
            <person name="Martin F.M."/>
            <person name="Hacquard S."/>
        </authorList>
    </citation>
    <scope>NUCLEOTIDE SEQUENCE</scope>
    <source>
        <strain evidence="2">MPI-SDFR-AT-0120</strain>
    </source>
</reference>
<organism evidence="2 3">
    <name type="scientific">Paraphoma chrysanthemicola</name>
    <dbReference type="NCBI Taxonomy" id="798071"/>
    <lineage>
        <taxon>Eukaryota</taxon>
        <taxon>Fungi</taxon>
        <taxon>Dikarya</taxon>
        <taxon>Ascomycota</taxon>
        <taxon>Pezizomycotina</taxon>
        <taxon>Dothideomycetes</taxon>
        <taxon>Pleosporomycetidae</taxon>
        <taxon>Pleosporales</taxon>
        <taxon>Pleosporineae</taxon>
        <taxon>Phaeosphaeriaceae</taxon>
        <taxon>Paraphoma</taxon>
    </lineage>
</organism>
<name>A0A8K0R807_9PLEO</name>
<comment type="caution">
    <text evidence="2">The sequence shown here is derived from an EMBL/GenBank/DDBJ whole genome shotgun (WGS) entry which is preliminary data.</text>
</comment>
<dbReference type="Proteomes" id="UP000813461">
    <property type="component" value="Unassembled WGS sequence"/>
</dbReference>
<evidence type="ECO:0000313" key="2">
    <source>
        <dbReference type="EMBL" id="KAH7088487.1"/>
    </source>
</evidence>
<sequence>MLMHLQLAAIYHRADIYRLLLQHGLRPGLTSSLFLGALISFSRKRSETDQIDIFRCLLLEDELSHGLNSFSEIFLYHVGVAVGTIEWLWTNAGNAFVGTDLVIFRSFLLQIFVNRYCRSGMATDTEETYGALANRIVRLVDAEMRHQLMSGEIRLIKSIFYALNTSMESQHIGSNLIALLKALGLDFRAFIETELANLQDGMLNSGLWGNGPGKKVIFKRQPDGRWTLSWVWILNPHEHGYLVASEFVSLGADSEDYWVEWPFYTAGDYVWWDEWYSGGEKYDRRRVRREATKARRERARTGQKIPKSKMPGTWNW</sequence>
<dbReference type="OrthoDB" id="3200163at2759"/>
<protein>
    <submittedName>
        <fullName evidence="2">Uncharacterized protein</fullName>
    </submittedName>
</protein>
<gene>
    <name evidence="2" type="ORF">FB567DRAFT_339792</name>
</gene>
<proteinExistence type="predicted"/>
<keyword evidence="3" id="KW-1185">Reference proteome</keyword>
<feature type="region of interest" description="Disordered" evidence="1">
    <location>
        <begin position="293"/>
        <end position="316"/>
    </location>
</feature>
<dbReference type="AlphaFoldDB" id="A0A8K0R807"/>